<dbReference type="PANTHER" id="PTHR33223:SF11">
    <property type="entry name" value="ELEMENT PROTEIN, PUTATIVE-RELATED"/>
    <property type="match status" value="1"/>
</dbReference>
<dbReference type="Proteomes" id="UP000235220">
    <property type="component" value="Chromosome 7"/>
</dbReference>
<dbReference type="GeneID" id="109003415"/>
<dbReference type="InterPro" id="IPR005162">
    <property type="entry name" value="Retrotrans_gag_dom"/>
</dbReference>
<dbReference type="PANTHER" id="PTHR33223">
    <property type="entry name" value="CCHC-TYPE DOMAIN-CONTAINING PROTEIN"/>
    <property type="match status" value="1"/>
</dbReference>
<evidence type="ECO:0000313" key="3">
    <source>
        <dbReference type="RefSeq" id="XP_018837071.1"/>
    </source>
</evidence>
<gene>
    <name evidence="3" type="primary">LOC109003415</name>
</gene>
<dbReference type="AlphaFoldDB" id="A0A2I4FZK5"/>
<protein>
    <submittedName>
        <fullName evidence="3">Uncharacterized protein LOC109003415</fullName>
    </submittedName>
</protein>
<reference evidence="3" key="1">
    <citation type="submission" date="2025-08" db="UniProtKB">
        <authorList>
            <consortium name="RefSeq"/>
        </authorList>
    </citation>
    <scope>IDENTIFICATION</scope>
    <source>
        <tissue evidence="3">Leaves</tissue>
    </source>
</reference>
<evidence type="ECO:0000313" key="2">
    <source>
        <dbReference type="Proteomes" id="UP000235220"/>
    </source>
</evidence>
<feature type="region of interest" description="Disordered" evidence="1">
    <location>
        <begin position="200"/>
        <end position="235"/>
    </location>
</feature>
<name>A0A2I4FZK5_JUGRE</name>
<organism evidence="2 3">
    <name type="scientific">Juglans regia</name>
    <name type="common">English walnut</name>
    <dbReference type="NCBI Taxonomy" id="51240"/>
    <lineage>
        <taxon>Eukaryota</taxon>
        <taxon>Viridiplantae</taxon>
        <taxon>Streptophyta</taxon>
        <taxon>Embryophyta</taxon>
        <taxon>Tracheophyta</taxon>
        <taxon>Spermatophyta</taxon>
        <taxon>Magnoliopsida</taxon>
        <taxon>eudicotyledons</taxon>
        <taxon>Gunneridae</taxon>
        <taxon>Pentapetalae</taxon>
        <taxon>rosids</taxon>
        <taxon>fabids</taxon>
        <taxon>Fagales</taxon>
        <taxon>Juglandaceae</taxon>
        <taxon>Juglans</taxon>
    </lineage>
</organism>
<dbReference type="OrthoDB" id="2272416at2759"/>
<dbReference type="Gramene" id="Jr07_13990_p1">
    <property type="protein sequence ID" value="cds.Jr07_13990_p1"/>
    <property type="gene ID" value="Jr07_13990"/>
</dbReference>
<sequence length="235" mass="27360">MAARRRVRNLGGLNAGNEEDGCTIEQFNQMHPPTFDGHGDPTLAEDWIQDIEEILHILNCTDKQKVLYSAFKLTGEAKRWWISERTIREADGRGVVSWLHFKQIFFDHFFPRSIRDAWAKDFADLVQGTMTVHQYAARYIELSRFALYLIPDEEKKTRTFEEGLNNHIYERVVALQIQNFLELVDKTTIVERGLKRSVELQEQRKGPTPLGFPSNENQGPWKRMKLVNNSGQRQV</sequence>
<accession>A0A2I4FZK5</accession>
<dbReference type="Pfam" id="PF03732">
    <property type="entry name" value="Retrotrans_gag"/>
    <property type="match status" value="1"/>
</dbReference>
<dbReference type="RefSeq" id="XP_018837071.1">
    <property type="nucleotide sequence ID" value="XM_018981526.1"/>
</dbReference>
<dbReference type="KEGG" id="jre:109003415"/>
<evidence type="ECO:0000256" key="1">
    <source>
        <dbReference type="SAM" id="MobiDB-lite"/>
    </source>
</evidence>
<proteinExistence type="predicted"/>
<keyword evidence="2" id="KW-1185">Reference proteome</keyword>